<evidence type="ECO:0000313" key="3">
    <source>
        <dbReference type="Proteomes" id="UP000316726"/>
    </source>
</evidence>
<dbReference type="InterPro" id="IPR039343">
    <property type="entry name" value="NDX1-like"/>
</dbReference>
<feature type="region of interest" description="Disordered" evidence="1">
    <location>
        <begin position="138"/>
        <end position="159"/>
    </location>
</feature>
<name>A0A5B8MH72_9CHLO</name>
<evidence type="ECO:0000256" key="1">
    <source>
        <dbReference type="SAM" id="MobiDB-lite"/>
    </source>
</evidence>
<dbReference type="OrthoDB" id="9970474at2759"/>
<dbReference type="Proteomes" id="UP000316726">
    <property type="component" value="Chromosome 3"/>
</dbReference>
<dbReference type="Gene3D" id="2.40.400.10">
    <property type="entry name" value="Acetoacetate decarboxylase-like"/>
    <property type="match status" value="1"/>
</dbReference>
<sequence length="256" mass="27594">MGGGGGYRRSREGCWTFRGSAHYQFHLVKSSVARQYVPPEMPLVELNGYTLGGFYYANYEDSPAGPMDELVVLSGLVWNAPTSCAWASHVFVDKRSAVSHGKRVFGLPSRLSTFGKGREGKTESVTLRAAGSPVLELKRGRREGGGGSGGPKINFHLPSFSGRTRHKPELLKYDLDLSATIQPCKGYGVTKPATGLGGSKRGRRLAEHLGSILSGRRLASFAFKDMVMRVKHPEVVERGETGGGKGKRRLGLGAAT</sequence>
<dbReference type="AlphaFoldDB" id="A0A5B8MH72"/>
<dbReference type="InterPro" id="IPR010451">
    <property type="entry name" value="Acetoacetate_decarboxylase"/>
</dbReference>
<feature type="region of interest" description="Disordered" evidence="1">
    <location>
        <begin position="237"/>
        <end position="256"/>
    </location>
</feature>
<reference evidence="2 3" key="1">
    <citation type="submission" date="2018-07" db="EMBL/GenBank/DDBJ databases">
        <title>The complete nuclear genome of the prasinophyte Chloropicon primus (CCMP1205).</title>
        <authorList>
            <person name="Pombert J.-F."/>
            <person name="Otis C."/>
            <person name="Turmel M."/>
            <person name="Lemieux C."/>
        </authorList>
    </citation>
    <scope>NUCLEOTIDE SEQUENCE [LARGE SCALE GENOMIC DNA]</scope>
    <source>
        <strain evidence="2 3">CCMP1205</strain>
    </source>
</reference>
<dbReference type="PANTHER" id="PTHR35467:SF2">
    <property type="entry name" value="PROTEIN NEOXANTHIN-DEFICIENT 1"/>
    <property type="match status" value="1"/>
</dbReference>
<gene>
    <name evidence="2" type="ORF">A3770_03p22910</name>
</gene>
<dbReference type="GO" id="GO:0016829">
    <property type="term" value="F:lyase activity"/>
    <property type="evidence" value="ECO:0007669"/>
    <property type="project" value="InterPro"/>
</dbReference>
<dbReference type="Pfam" id="PF06314">
    <property type="entry name" value="ADC"/>
    <property type="match status" value="1"/>
</dbReference>
<dbReference type="SUPFAM" id="SSF160104">
    <property type="entry name" value="Acetoacetate decarboxylase-like"/>
    <property type="match status" value="1"/>
</dbReference>
<proteinExistence type="predicted"/>
<dbReference type="STRING" id="1764295.A0A5B8MH72"/>
<keyword evidence="3" id="KW-1185">Reference proteome</keyword>
<evidence type="ECO:0008006" key="4">
    <source>
        <dbReference type="Google" id="ProtNLM"/>
    </source>
</evidence>
<dbReference type="EMBL" id="CP031036">
    <property type="protein sequence ID" value="QDZ19773.1"/>
    <property type="molecule type" value="Genomic_DNA"/>
</dbReference>
<dbReference type="InterPro" id="IPR023375">
    <property type="entry name" value="ADC_dom_sf"/>
</dbReference>
<protein>
    <recommendedName>
        <fullName evidence="4">Protein NEOXANTHIN-DEFICIENT 1</fullName>
    </recommendedName>
</protein>
<dbReference type="PANTHER" id="PTHR35467">
    <property type="match status" value="1"/>
</dbReference>
<evidence type="ECO:0000313" key="2">
    <source>
        <dbReference type="EMBL" id="QDZ19773.1"/>
    </source>
</evidence>
<accession>A0A5B8MH72</accession>
<organism evidence="2 3">
    <name type="scientific">Chloropicon primus</name>
    <dbReference type="NCBI Taxonomy" id="1764295"/>
    <lineage>
        <taxon>Eukaryota</taxon>
        <taxon>Viridiplantae</taxon>
        <taxon>Chlorophyta</taxon>
        <taxon>Chloropicophyceae</taxon>
        <taxon>Chloropicales</taxon>
        <taxon>Chloropicaceae</taxon>
        <taxon>Chloropicon</taxon>
    </lineage>
</organism>